<dbReference type="PROSITE" id="PS00640">
    <property type="entry name" value="THIOL_PROTEASE_ASN"/>
    <property type="match status" value="1"/>
</dbReference>
<protein>
    <submittedName>
        <fullName evidence="5">Peptidase, putative</fullName>
    </submittedName>
</protein>
<dbReference type="GO" id="GO:0006508">
    <property type="term" value="P:proteolysis"/>
    <property type="evidence" value="ECO:0007669"/>
    <property type="project" value="InterPro"/>
</dbReference>
<evidence type="ECO:0000259" key="4">
    <source>
        <dbReference type="SMART" id="SM00645"/>
    </source>
</evidence>
<evidence type="ECO:0000256" key="2">
    <source>
        <dbReference type="SAM" id="MobiDB-lite"/>
    </source>
</evidence>
<evidence type="ECO:0000313" key="5">
    <source>
        <dbReference type="EMBL" id="CUG06247.1"/>
    </source>
</evidence>
<dbReference type="PANTHER" id="PTHR12411">
    <property type="entry name" value="CYSTEINE PROTEASE FAMILY C1-RELATED"/>
    <property type="match status" value="1"/>
</dbReference>
<sequence length="649" mass="72422">MIAVSTIVTALVLLALFESSSAVEFTDDVIRGGFHVKDKWPLCDSVFSRIRDQGECNSCWALAPADVLRDRLCIQQLYDHSSDDAKQKAQDQFKRNHESHRSAFPNISVTDILSCARFSLKRTACTIGGRPQMAWHHFETAGFLDEDPATSTSEFSYYFSRCDHTIPSTKVWQDARRQLSERETSEASMSKINGRCATVYFPGSAIKENATLVGPLHQQMSCVTVCVFNSCMITAATTQNKKRKMNSNEITNLIAQRFLIFQVTDILSCARFSLKRTACTIGGRPQMAWHHFETAGFLNEDPATSTSEFSYYFSQCDHTIPSTKVWQHARRQFSERETSAMRSVDSGLPYCHRRSLEPLECPPEIGNRRRQKVLASSASTTGVERIGGNTGIMGSNLDERIMRDILENGPVQASMGMLPALATIPFGPLTKPDEGPHSGGTDESWYPYVYRCVNSVWLRNLQSNPTAPENQRQNHAVRVVGWGSVPFHSDAYHKLFDVSNTSSSTIASAPTEGPRRNSSPINKLNRPRKAIASLRASSISAAQQARQFDDIGAPDSTSSQDEHATLSLLQLNRFRFKATDIAIPAASDNDKKRDDQHVDGAREALWVDYWIVANSWGPYWGDKGFFYVQRGDNDCRLSHNAMSPNLASP</sequence>
<name>A0A0S4IYH8_BODSA</name>
<organism evidence="5 6">
    <name type="scientific">Bodo saltans</name>
    <name type="common">Flagellated protozoan</name>
    <dbReference type="NCBI Taxonomy" id="75058"/>
    <lineage>
        <taxon>Eukaryota</taxon>
        <taxon>Discoba</taxon>
        <taxon>Euglenozoa</taxon>
        <taxon>Kinetoplastea</taxon>
        <taxon>Metakinetoplastina</taxon>
        <taxon>Eubodonida</taxon>
        <taxon>Bodonidae</taxon>
        <taxon>Bodo</taxon>
    </lineage>
</organism>
<feature type="domain" description="Peptidase C1A papain C-terminal" evidence="4">
    <location>
        <begin position="30"/>
        <end position="645"/>
    </location>
</feature>
<dbReference type="InterPro" id="IPR000668">
    <property type="entry name" value="Peptidase_C1A_C"/>
</dbReference>
<dbReference type="InterPro" id="IPR013128">
    <property type="entry name" value="Peptidase_C1A"/>
</dbReference>
<dbReference type="Gene3D" id="3.90.70.10">
    <property type="entry name" value="Cysteine proteinases"/>
    <property type="match status" value="2"/>
</dbReference>
<evidence type="ECO:0000313" key="6">
    <source>
        <dbReference type="Proteomes" id="UP000051952"/>
    </source>
</evidence>
<accession>A0A0S4IYH8</accession>
<evidence type="ECO:0000256" key="1">
    <source>
        <dbReference type="ARBA" id="ARBA00008455"/>
    </source>
</evidence>
<feature type="chain" id="PRO_5018669073" evidence="3">
    <location>
        <begin position="23"/>
        <end position="649"/>
    </location>
</feature>
<dbReference type="OrthoDB" id="640249at2759"/>
<keyword evidence="6" id="KW-1185">Reference proteome</keyword>
<dbReference type="Pfam" id="PF00112">
    <property type="entry name" value="Peptidase_C1"/>
    <property type="match status" value="2"/>
</dbReference>
<dbReference type="InterPro" id="IPR038765">
    <property type="entry name" value="Papain-like_cys_pep_sf"/>
</dbReference>
<dbReference type="SMART" id="SM00645">
    <property type="entry name" value="Pept_C1"/>
    <property type="match status" value="1"/>
</dbReference>
<keyword evidence="3" id="KW-0732">Signal</keyword>
<comment type="similarity">
    <text evidence="1">Belongs to the peptidase C1 family.</text>
</comment>
<gene>
    <name evidence="5" type="ORF">BSAL_72120</name>
</gene>
<dbReference type="AlphaFoldDB" id="A0A0S4IYH8"/>
<feature type="signal peptide" evidence="3">
    <location>
        <begin position="1"/>
        <end position="22"/>
    </location>
</feature>
<evidence type="ECO:0000256" key="3">
    <source>
        <dbReference type="SAM" id="SignalP"/>
    </source>
</evidence>
<dbReference type="Proteomes" id="UP000051952">
    <property type="component" value="Unassembled WGS sequence"/>
</dbReference>
<dbReference type="Gene3D" id="2.40.50.170">
    <property type="entry name" value="Cysteine proteinases. Chain C"/>
    <property type="match status" value="1"/>
</dbReference>
<dbReference type="InterPro" id="IPR025661">
    <property type="entry name" value="Pept_asp_AS"/>
</dbReference>
<dbReference type="EMBL" id="CYKH01000569">
    <property type="protein sequence ID" value="CUG06247.1"/>
    <property type="molecule type" value="Genomic_DNA"/>
</dbReference>
<reference evidence="6" key="1">
    <citation type="submission" date="2015-09" db="EMBL/GenBank/DDBJ databases">
        <authorList>
            <consortium name="Pathogen Informatics"/>
        </authorList>
    </citation>
    <scope>NUCLEOTIDE SEQUENCE [LARGE SCALE GENOMIC DNA]</scope>
    <source>
        <strain evidence="6">Lake Konstanz</strain>
    </source>
</reference>
<dbReference type="GO" id="GO:0008234">
    <property type="term" value="F:cysteine-type peptidase activity"/>
    <property type="evidence" value="ECO:0007669"/>
    <property type="project" value="InterPro"/>
</dbReference>
<dbReference type="SUPFAM" id="SSF54001">
    <property type="entry name" value="Cysteine proteinases"/>
    <property type="match status" value="2"/>
</dbReference>
<proteinExistence type="inferred from homology"/>
<feature type="region of interest" description="Disordered" evidence="2">
    <location>
        <begin position="503"/>
        <end position="527"/>
    </location>
</feature>